<dbReference type="GO" id="GO:0005737">
    <property type="term" value="C:cytoplasm"/>
    <property type="evidence" value="ECO:0007669"/>
    <property type="project" value="UniProtKB-SubCell"/>
</dbReference>
<dbReference type="GO" id="GO:0070475">
    <property type="term" value="P:rRNA base methylation"/>
    <property type="evidence" value="ECO:0007669"/>
    <property type="project" value="TreeGrafter"/>
</dbReference>
<dbReference type="InterPro" id="IPR006700">
    <property type="entry name" value="RsmE"/>
</dbReference>
<dbReference type="GO" id="GO:0070042">
    <property type="term" value="F:rRNA (uridine-N3-)-methyltransferase activity"/>
    <property type="evidence" value="ECO:0007669"/>
    <property type="project" value="TreeGrafter"/>
</dbReference>
<evidence type="ECO:0000256" key="12">
    <source>
        <dbReference type="PIRNR" id="PIRNR015601"/>
    </source>
</evidence>
<dbReference type="PANTHER" id="PTHR30027">
    <property type="entry name" value="RIBOSOMAL RNA SMALL SUBUNIT METHYLTRANSFERASE E"/>
    <property type="match status" value="1"/>
</dbReference>
<evidence type="ECO:0000256" key="8">
    <source>
        <dbReference type="ARBA" id="ARBA00022679"/>
    </source>
</evidence>
<dbReference type="PIRSF" id="PIRSF015601">
    <property type="entry name" value="MTase_slr0722"/>
    <property type="match status" value="1"/>
</dbReference>
<keyword evidence="8 12" id="KW-0808">Transferase</keyword>
<evidence type="ECO:0000313" key="15">
    <source>
        <dbReference type="EMBL" id="SDF28330.1"/>
    </source>
</evidence>
<evidence type="ECO:0000259" key="13">
    <source>
        <dbReference type="Pfam" id="PF04452"/>
    </source>
</evidence>
<evidence type="ECO:0000256" key="1">
    <source>
        <dbReference type="ARBA" id="ARBA00004496"/>
    </source>
</evidence>
<dbReference type="EC" id="2.1.1.193" evidence="3 12"/>
<dbReference type="InterPro" id="IPR029028">
    <property type="entry name" value="Alpha/beta_knot_MTases"/>
</dbReference>
<dbReference type="AlphaFoldDB" id="A0A1I1ZXI7"/>
<comment type="similarity">
    <text evidence="2 12">Belongs to the RNA methyltransferase RsmE family.</text>
</comment>
<evidence type="ECO:0000256" key="7">
    <source>
        <dbReference type="ARBA" id="ARBA00022603"/>
    </source>
</evidence>
<evidence type="ECO:0000256" key="4">
    <source>
        <dbReference type="ARBA" id="ARBA00013673"/>
    </source>
</evidence>
<dbReference type="Proteomes" id="UP000183404">
    <property type="component" value="Unassembled WGS sequence"/>
</dbReference>
<feature type="domain" description="Ribosomal RNA small subunit methyltransferase E methyltransferase" evidence="13">
    <location>
        <begin position="72"/>
        <end position="237"/>
    </location>
</feature>
<reference evidence="15 16" key="1">
    <citation type="submission" date="2016-10" db="EMBL/GenBank/DDBJ databases">
        <authorList>
            <person name="de Groot N.N."/>
        </authorList>
    </citation>
    <scope>NUCLEOTIDE SEQUENCE [LARGE SCALE GENOMIC DNA]</scope>
    <source>
        <strain evidence="15 16">DSM 569</strain>
    </source>
</reference>
<dbReference type="InterPro" id="IPR015947">
    <property type="entry name" value="PUA-like_sf"/>
</dbReference>
<gene>
    <name evidence="15" type="ORF">SAMN04244560_00517</name>
</gene>
<evidence type="ECO:0000256" key="5">
    <source>
        <dbReference type="ARBA" id="ARBA00022490"/>
    </source>
</evidence>
<keyword evidence="5 12" id="KW-0963">Cytoplasm</keyword>
<evidence type="ECO:0000256" key="10">
    <source>
        <dbReference type="ARBA" id="ARBA00025699"/>
    </source>
</evidence>
<protein>
    <recommendedName>
        <fullName evidence="4 12">Ribosomal RNA small subunit methyltransferase E</fullName>
        <ecNumber evidence="3 12">2.1.1.193</ecNumber>
    </recommendedName>
</protein>
<evidence type="ECO:0000256" key="11">
    <source>
        <dbReference type="ARBA" id="ARBA00047944"/>
    </source>
</evidence>
<dbReference type="Gene3D" id="3.40.1280.10">
    <property type="match status" value="1"/>
</dbReference>
<keyword evidence="7 12" id="KW-0489">Methyltransferase</keyword>
<organism evidence="15 16">
    <name type="scientific">Thermoanaerobacter thermohydrosulfuricus</name>
    <name type="common">Clostridium thermohydrosulfuricum</name>
    <dbReference type="NCBI Taxonomy" id="1516"/>
    <lineage>
        <taxon>Bacteria</taxon>
        <taxon>Bacillati</taxon>
        <taxon>Bacillota</taxon>
        <taxon>Clostridia</taxon>
        <taxon>Thermoanaerobacterales</taxon>
        <taxon>Thermoanaerobacteraceae</taxon>
        <taxon>Thermoanaerobacter</taxon>
    </lineage>
</organism>
<evidence type="ECO:0000256" key="6">
    <source>
        <dbReference type="ARBA" id="ARBA00022552"/>
    </source>
</evidence>
<accession>A0A1I1ZXI7</accession>
<evidence type="ECO:0000256" key="3">
    <source>
        <dbReference type="ARBA" id="ARBA00012328"/>
    </source>
</evidence>
<dbReference type="NCBIfam" id="TIGR00046">
    <property type="entry name" value="RsmE family RNA methyltransferase"/>
    <property type="match status" value="1"/>
</dbReference>
<keyword evidence="9 12" id="KW-0949">S-adenosyl-L-methionine</keyword>
<dbReference type="InterPro" id="IPR029026">
    <property type="entry name" value="tRNA_m1G_MTases_N"/>
</dbReference>
<comment type="function">
    <text evidence="10 12">Specifically methylates the N3 position of the uracil ring of uridine 1498 (m3U1498) in 16S rRNA. Acts on the fully assembled 30S ribosomal subunit.</text>
</comment>
<comment type="catalytic activity">
    <reaction evidence="11 12">
        <text>uridine(1498) in 16S rRNA + S-adenosyl-L-methionine = N(3)-methyluridine(1498) in 16S rRNA + S-adenosyl-L-homocysteine + H(+)</text>
        <dbReference type="Rhea" id="RHEA:42920"/>
        <dbReference type="Rhea" id="RHEA-COMP:10283"/>
        <dbReference type="Rhea" id="RHEA-COMP:10284"/>
        <dbReference type="ChEBI" id="CHEBI:15378"/>
        <dbReference type="ChEBI" id="CHEBI:57856"/>
        <dbReference type="ChEBI" id="CHEBI:59789"/>
        <dbReference type="ChEBI" id="CHEBI:65315"/>
        <dbReference type="ChEBI" id="CHEBI:74502"/>
        <dbReference type="EC" id="2.1.1.193"/>
    </reaction>
</comment>
<comment type="subcellular location">
    <subcellularLocation>
        <location evidence="1 12">Cytoplasm</location>
    </subcellularLocation>
</comment>
<dbReference type="CDD" id="cd18084">
    <property type="entry name" value="RsmE-like"/>
    <property type="match status" value="1"/>
</dbReference>
<dbReference type="RefSeq" id="WP_003869515.1">
    <property type="nucleotide sequence ID" value="NZ_FNBS01000008.1"/>
</dbReference>
<dbReference type="EMBL" id="FNBS01000008">
    <property type="protein sequence ID" value="SDF28330.1"/>
    <property type="molecule type" value="Genomic_DNA"/>
</dbReference>
<feature type="domain" description="Ribosomal RNA small subunit methyltransferase E PUA-like" evidence="14">
    <location>
        <begin position="18"/>
        <end position="61"/>
    </location>
</feature>
<keyword evidence="6 12" id="KW-0698">rRNA processing</keyword>
<evidence type="ECO:0000256" key="9">
    <source>
        <dbReference type="ARBA" id="ARBA00022691"/>
    </source>
</evidence>
<evidence type="ECO:0000256" key="2">
    <source>
        <dbReference type="ARBA" id="ARBA00005528"/>
    </source>
</evidence>
<evidence type="ECO:0000313" key="16">
    <source>
        <dbReference type="Proteomes" id="UP000183404"/>
    </source>
</evidence>
<dbReference type="SUPFAM" id="SSF75217">
    <property type="entry name" value="alpha/beta knot"/>
    <property type="match status" value="1"/>
</dbReference>
<dbReference type="SUPFAM" id="SSF88697">
    <property type="entry name" value="PUA domain-like"/>
    <property type="match status" value="1"/>
</dbReference>
<proteinExistence type="inferred from homology"/>
<dbReference type="InterPro" id="IPR046886">
    <property type="entry name" value="RsmE_MTase_dom"/>
</dbReference>
<dbReference type="Pfam" id="PF04452">
    <property type="entry name" value="Methyltrans_RNA"/>
    <property type="match status" value="1"/>
</dbReference>
<dbReference type="PANTHER" id="PTHR30027:SF3">
    <property type="entry name" value="16S RRNA (URACIL(1498)-N(3))-METHYLTRANSFERASE"/>
    <property type="match status" value="1"/>
</dbReference>
<name>A0A1I1ZXI7_THETY</name>
<sequence length="245" mass="27748">MRKIFIDRQNIKGEFVYIEGEDFHHLVNVLRLKRGNEIVASDGLKEYAARIEEIKKDKLILFLERELESNTESALEISLFQGLPKSDKMELIIQKCAEIGVKKFIPVVTRYTVVDITKSNINKKIARWRKISEEACKQSGRTGVPEICMPISFEEAINQVDKFDLCIIPYEKEQTSKLKEVLEKAKGVKKIGIFIGPEGGFSQEEIELALNKSIKPVSLGPRILRTETAAIAVCSIVMYELGDMG</sequence>
<dbReference type="Pfam" id="PF20260">
    <property type="entry name" value="PUA_4"/>
    <property type="match status" value="1"/>
</dbReference>
<evidence type="ECO:0000259" key="14">
    <source>
        <dbReference type="Pfam" id="PF20260"/>
    </source>
</evidence>
<dbReference type="NCBIfam" id="NF008692">
    <property type="entry name" value="PRK11713.1-5"/>
    <property type="match status" value="1"/>
</dbReference>
<dbReference type="InterPro" id="IPR046887">
    <property type="entry name" value="RsmE_PUA-like"/>
</dbReference>